<evidence type="ECO:0000256" key="7">
    <source>
        <dbReference type="ARBA" id="ARBA00023121"/>
    </source>
</evidence>
<dbReference type="CDD" id="cd21675">
    <property type="entry name" value="SMP_TEX2"/>
    <property type="match status" value="1"/>
</dbReference>
<evidence type="ECO:0000256" key="10">
    <source>
        <dbReference type="SAM" id="SignalP"/>
    </source>
</evidence>
<keyword evidence="6" id="KW-0445">Lipid transport</keyword>
<dbReference type="VEuPathDB" id="TriTrypDB:TvY486_0101920"/>
<evidence type="ECO:0000256" key="1">
    <source>
        <dbReference type="ARBA" id="ARBA00004586"/>
    </source>
</evidence>
<dbReference type="PANTHER" id="PTHR13466:SF0">
    <property type="entry name" value="SMP-LTD DOMAIN-CONTAINING PROTEIN"/>
    <property type="match status" value="1"/>
</dbReference>
<evidence type="ECO:0000256" key="9">
    <source>
        <dbReference type="SAM" id="MobiDB-lite"/>
    </source>
</evidence>
<keyword evidence="5" id="KW-1133">Transmembrane helix</keyword>
<keyword evidence="4" id="KW-0256">Endoplasmic reticulum</keyword>
<dbReference type="GO" id="GO:0008289">
    <property type="term" value="F:lipid binding"/>
    <property type="evidence" value="ECO:0007669"/>
    <property type="project" value="UniProtKB-KW"/>
</dbReference>
<protein>
    <recommendedName>
        <fullName evidence="11">SMP-LTD domain-containing protein</fullName>
    </recommendedName>
</protein>
<keyword evidence="8" id="KW-0472">Membrane</keyword>
<gene>
    <name evidence="12" type="ORF">TVY486_0101920</name>
</gene>
<dbReference type="AlphaFoldDB" id="G0TRI1"/>
<keyword evidence="10" id="KW-0732">Signal</keyword>
<reference evidence="12" key="1">
    <citation type="journal article" date="2012" name="Proc. Natl. Acad. Sci. U.S.A.">
        <title>Antigenic diversity is generated by distinct evolutionary mechanisms in African trypanosome species.</title>
        <authorList>
            <person name="Jackson A.P."/>
            <person name="Berry A."/>
            <person name="Aslett M."/>
            <person name="Allison H.C."/>
            <person name="Burton P."/>
            <person name="Vavrova-Anderson J."/>
            <person name="Brown R."/>
            <person name="Browne H."/>
            <person name="Corton N."/>
            <person name="Hauser H."/>
            <person name="Gamble J."/>
            <person name="Gilderthorp R."/>
            <person name="Marcello L."/>
            <person name="McQuillan J."/>
            <person name="Otto T.D."/>
            <person name="Quail M.A."/>
            <person name="Sanders M.J."/>
            <person name="van Tonder A."/>
            <person name="Ginger M.L."/>
            <person name="Field M.C."/>
            <person name="Barry J.D."/>
            <person name="Hertz-Fowler C."/>
            <person name="Berriman M."/>
        </authorList>
    </citation>
    <scope>NUCLEOTIDE SEQUENCE</scope>
    <source>
        <strain evidence="12">Y486</strain>
    </source>
</reference>
<evidence type="ECO:0000256" key="3">
    <source>
        <dbReference type="ARBA" id="ARBA00022692"/>
    </source>
</evidence>
<evidence type="ECO:0000259" key="11">
    <source>
        <dbReference type="PROSITE" id="PS51847"/>
    </source>
</evidence>
<evidence type="ECO:0000256" key="8">
    <source>
        <dbReference type="ARBA" id="ARBA00023136"/>
    </source>
</evidence>
<dbReference type="InterPro" id="IPR031468">
    <property type="entry name" value="SMP_LBD"/>
</dbReference>
<evidence type="ECO:0000256" key="6">
    <source>
        <dbReference type="ARBA" id="ARBA00023055"/>
    </source>
</evidence>
<proteinExistence type="predicted"/>
<feature type="signal peptide" evidence="10">
    <location>
        <begin position="1"/>
        <end position="17"/>
    </location>
</feature>
<dbReference type="PANTHER" id="PTHR13466">
    <property type="entry name" value="TEX2 PROTEIN-RELATED"/>
    <property type="match status" value="1"/>
</dbReference>
<comment type="subcellular location">
    <subcellularLocation>
        <location evidence="1">Endoplasmic reticulum membrane</location>
    </subcellularLocation>
</comment>
<evidence type="ECO:0000256" key="2">
    <source>
        <dbReference type="ARBA" id="ARBA00022448"/>
    </source>
</evidence>
<dbReference type="GO" id="GO:0005789">
    <property type="term" value="C:endoplasmic reticulum membrane"/>
    <property type="evidence" value="ECO:0007669"/>
    <property type="project" value="UniProtKB-SubCell"/>
</dbReference>
<dbReference type="GO" id="GO:0006869">
    <property type="term" value="P:lipid transport"/>
    <property type="evidence" value="ECO:0007669"/>
    <property type="project" value="UniProtKB-KW"/>
</dbReference>
<sequence length="722" mass="78642">MSVLCLFLCGWVIGVAGMALCLLRGTGESACVKVIIDTVVVALLNRLTGLDTTPLMRTKIVGMGKPQAQRLEGSAGSSVGMGVHLPRLTLLCEASMQKGSGIEGASVFACKLTIFNLHMTFHKICVSQSIGSHGRVITSEELVCRAQLDHIKLQSVAAKSARQTPLPAEKLRGGWLLVTLRCGQQLSTSNQCDGGFVGGRGPVKVMRNGESFAKRDESESLAVTSELCTPVDRHMETSVVEVVGTCGCFIGVSGLSDDGANESIMKSVLLMGKRTGKILLKFHTARDQERFQNLVEGGNEVKRWCDYVSTMQVTDAFNVVLARILFQSLRTAAFTTVLREKIQKALDKVSHTKFPREVGGRILLDDVTLSYSVPTISNVTEPLVVSRGEMIFDFDLLYCGEVTLALRSNMTYRGIRIPHFTASVKITRVSARLRVSIGPPPSKVFWIACLSPPDLSLEVQQGTERGRGPLHWLLTSLPDLSGIFTNLIKLHVLSDMFLPVMDDFPLPNVEKTPPTSPSQRRQKQWDMQFERNEAAKQGRSRQEVVASQQRGLEEMGKVGDEVNHERVGKERDDSEVVHRRPSLTSVHIVSPKSGLFCRMKAVQHTIHHYGSSSEVSRGGVACSVPESSASLLSVEVATDGNSNSTLQCPSRDDTAVCYQGTSGNVGGSGGGGVVEANPADATCEDLKHKTRRLMQEAFAFVSSFSKDNKNQRREKKKQGGPK</sequence>
<evidence type="ECO:0000313" key="12">
    <source>
        <dbReference type="EMBL" id="CCC46545.1"/>
    </source>
</evidence>
<feature type="domain" description="SMP-LTD" evidence="11">
    <location>
        <begin position="309"/>
        <end position="507"/>
    </location>
</feature>
<organism evidence="12">
    <name type="scientific">Trypanosoma vivax (strain Y486)</name>
    <dbReference type="NCBI Taxonomy" id="1055687"/>
    <lineage>
        <taxon>Eukaryota</taxon>
        <taxon>Discoba</taxon>
        <taxon>Euglenozoa</taxon>
        <taxon>Kinetoplastea</taxon>
        <taxon>Metakinetoplastina</taxon>
        <taxon>Trypanosomatida</taxon>
        <taxon>Trypanosomatidae</taxon>
        <taxon>Trypanosoma</taxon>
        <taxon>Duttonella</taxon>
    </lineage>
</organism>
<evidence type="ECO:0000256" key="5">
    <source>
        <dbReference type="ARBA" id="ARBA00022989"/>
    </source>
</evidence>
<dbReference type="EMBL" id="HE573017">
    <property type="protein sequence ID" value="CCC46545.1"/>
    <property type="molecule type" value="Genomic_DNA"/>
</dbReference>
<evidence type="ECO:0000256" key="4">
    <source>
        <dbReference type="ARBA" id="ARBA00022824"/>
    </source>
</evidence>
<keyword evidence="7" id="KW-0446">Lipid-binding</keyword>
<keyword evidence="3" id="KW-0812">Transmembrane</keyword>
<feature type="chain" id="PRO_5003410066" description="SMP-LTD domain-containing protein" evidence="10">
    <location>
        <begin position="18"/>
        <end position="722"/>
    </location>
</feature>
<accession>G0TRI1</accession>
<dbReference type="PROSITE" id="PS51847">
    <property type="entry name" value="SMP"/>
    <property type="match status" value="1"/>
</dbReference>
<keyword evidence="2" id="KW-0813">Transport</keyword>
<feature type="compositionally biased region" description="Basic residues" evidence="9">
    <location>
        <begin position="712"/>
        <end position="722"/>
    </location>
</feature>
<feature type="region of interest" description="Disordered" evidence="9">
    <location>
        <begin position="703"/>
        <end position="722"/>
    </location>
</feature>
<name>G0TRI1_TRYVY</name>